<dbReference type="AlphaFoldDB" id="A0A9P7FV49"/>
<gene>
    <name evidence="1" type="ORF">H0H81_009995</name>
</gene>
<evidence type="ECO:0000313" key="2">
    <source>
        <dbReference type="Proteomes" id="UP000717328"/>
    </source>
</evidence>
<dbReference type="EMBL" id="JABCKI010006017">
    <property type="protein sequence ID" value="KAG5635830.1"/>
    <property type="molecule type" value="Genomic_DNA"/>
</dbReference>
<dbReference type="Proteomes" id="UP000717328">
    <property type="component" value="Unassembled WGS sequence"/>
</dbReference>
<sequence length="206" mass="23376">MDAYVVANGQLSFVKIKYNRKSELSLQPPREDKLKGNFRHPSYTTCELLPPRVLSAVIPTPLVKKIIVSLASRLETSVAIIQKYLVPGHIQEWGKVQVDSRDASFIRYNLLVDKHTRNHRREPEFEAQSFFGQLQHIFIVPLPAIPNLGLQPTSFILAAIQNCIVEAENDLDMHYYKKLGHVEVVDMNTVQSGSMARGFYDPNDTS</sequence>
<reference evidence="1" key="1">
    <citation type="submission" date="2021-02" db="EMBL/GenBank/DDBJ databases">
        <authorList>
            <person name="Nieuwenhuis M."/>
            <person name="Van De Peppel L.J.J."/>
        </authorList>
    </citation>
    <scope>NUCLEOTIDE SEQUENCE</scope>
    <source>
        <strain evidence="1">D49</strain>
    </source>
</reference>
<organism evidence="1 2">
    <name type="scientific">Sphagnurus paluster</name>
    <dbReference type="NCBI Taxonomy" id="117069"/>
    <lineage>
        <taxon>Eukaryota</taxon>
        <taxon>Fungi</taxon>
        <taxon>Dikarya</taxon>
        <taxon>Basidiomycota</taxon>
        <taxon>Agaricomycotina</taxon>
        <taxon>Agaricomycetes</taxon>
        <taxon>Agaricomycetidae</taxon>
        <taxon>Agaricales</taxon>
        <taxon>Tricholomatineae</taxon>
        <taxon>Lyophyllaceae</taxon>
        <taxon>Sphagnurus</taxon>
    </lineage>
</organism>
<proteinExistence type="predicted"/>
<accession>A0A9P7FV49</accession>
<reference evidence="1" key="2">
    <citation type="submission" date="2021-10" db="EMBL/GenBank/DDBJ databases">
        <title>Phylogenomics reveals ancestral predisposition of the termite-cultivated fungus Termitomyces towards a domesticated lifestyle.</title>
        <authorList>
            <person name="Auxier B."/>
            <person name="Grum-Grzhimaylo A."/>
            <person name="Cardenas M.E."/>
            <person name="Lodge J.D."/>
            <person name="Laessoe T."/>
            <person name="Pedersen O."/>
            <person name="Smith M.E."/>
            <person name="Kuyper T.W."/>
            <person name="Franco-Molano E.A."/>
            <person name="Baroni T.J."/>
            <person name="Aanen D.K."/>
        </authorList>
    </citation>
    <scope>NUCLEOTIDE SEQUENCE</scope>
    <source>
        <strain evidence="1">D49</strain>
    </source>
</reference>
<keyword evidence="2" id="KW-1185">Reference proteome</keyword>
<dbReference type="OrthoDB" id="6613063at2759"/>
<protein>
    <submittedName>
        <fullName evidence="1">Uncharacterized protein</fullName>
    </submittedName>
</protein>
<evidence type="ECO:0000313" key="1">
    <source>
        <dbReference type="EMBL" id="KAG5635830.1"/>
    </source>
</evidence>
<name>A0A9P7FV49_9AGAR</name>
<comment type="caution">
    <text evidence="1">The sequence shown here is derived from an EMBL/GenBank/DDBJ whole genome shotgun (WGS) entry which is preliminary data.</text>
</comment>